<reference evidence="1" key="1">
    <citation type="submission" date="2018-10" db="EMBL/GenBank/DDBJ databases">
        <title>Hidden diversity of soil giant viruses.</title>
        <authorList>
            <person name="Schulz F."/>
            <person name="Alteio L."/>
            <person name="Goudeau D."/>
            <person name="Ryan E.M."/>
            <person name="Malmstrom R.R."/>
            <person name="Blanchard J."/>
            <person name="Woyke T."/>
        </authorList>
    </citation>
    <scope>NUCLEOTIDE SEQUENCE</scope>
    <source>
        <strain evidence="1">HYV1</strain>
    </source>
</reference>
<sequence length="244" mass="28787">MIRVGRRVYNKDGSYVDPYYENFTKILCLTKSTEYGDIGPYLLKDEKGRIMENIFQFSKVYESVPYSKEYYSRYDKKVIWEYPKELHYSDNKLTDGYWRWRKEGMENKYHVRYPVGFGNRHKCLFAIKENDDGTFSGPLNYVEGRKQIYIPVYCKLVKGHPKFMDLKKRLEKGENLLIIEVDGPHGECLGYYRENYNVGEDFIVGNTMLATPENVRIMLNDTRFPFGHGYTLAMALLGGDVEWL</sequence>
<proteinExistence type="predicted"/>
<dbReference type="EMBL" id="MK072406">
    <property type="protein sequence ID" value="AYV84391.1"/>
    <property type="molecule type" value="Genomic_DNA"/>
</dbReference>
<protein>
    <submittedName>
        <fullName evidence="1">Uncharacterized protein</fullName>
    </submittedName>
</protein>
<organism evidence="1">
    <name type="scientific">Hyperionvirus sp</name>
    <dbReference type="NCBI Taxonomy" id="2487770"/>
    <lineage>
        <taxon>Viruses</taxon>
        <taxon>Varidnaviria</taxon>
        <taxon>Bamfordvirae</taxon>
        <taxon>Nucleocytoviricota</taxon>
        <taxon>Megaviricetes</taxon>
        <taxon>Imitervirales</taxon>
        <taxon>Mimiviridae</taxon>
        <taxon>Klosneuvirinae</taxon>
    </lineage>
</organism>
<name>A0A3G5ADP7_9VIRU</name>
<evidence type="ECO:0000313" key="1">
    <source>
        <dbReference type="EMBL" id="AYV84391.1"/>
    </source>
</evidence>
<gene>
    <name evidence="1" type="ORF">Hyperionvirus24_13</name>
</gene>
<accession>A0A3G5ADP7</accession>